<name>A0ABN7VAR1_GIGMA</name>
<organism evidence="2 3">
    <name type="scientific">Gigaspora margarita</name>
    <dbReference type="NCBI Taxonomy" id="4874"/>
    <lineage>
        <taxon>Eukaryota</taxon>
        <taxon>Fungi</taxon>
        <taxon>Fungi incertae sedis</taxon>
        <taxon>Mucoromycota</taxon>
        <taxon>Glomeromycotina</taxon>
        <taxon>Glomeromycetes</taxon>
        <taxon>Diversisporales</taxon>
        <taxon>Gigasporaceae</taxon>
        <taxon>Gigaspora</taxon>
    </lineage>
</organism>
<protein>
    <submittedName>
        <fullName evidence="2">12346_t:CDS:1</fullName>
    </submittedName>
</protein>
<evidence type="ECO:0000313" key="2">
    <source>
        <dbReference type="EMBL" id="CAG8751235.1"/>
    </source>
</evidence>
<feature type="region of interest" description="Disordered" evidence="1">
    <location>
        <begin position="1"/>
        <end position="24"/>
    </location>
</feature>
<feature type="region of interest" description="Disordered" evidence="1">
    <location>
        <begin position="38"/>
        <end position="75"/>
    </location>
</feature>
<feature type="compositionally biased region" description="Polar residues" evidence="1">
    <location>
        <begin position="43"/>
        <end position="55"/>
    </location>
</feature>
<dbReference type="EMBL" id="CAJVQB010011886">
    <property type="protein sequence ID" value="CAG8751235.1"/>
    <property type="molecule type" value="Genomic_DNA"/>
</dbReference>
<evidence type="ECO:0000313" key="3">
    <source>
        <dbReference type="Proteomes" id="UP000789901"/>
    </source>
</evidence>
<evidence type="ECO:0000256" key="1">
    <source>
        <dbReference type="SAM" id="MobiDB-lite"/>
    </source>
</evidence>
<reference evidence="2 3" key="1">
    <citation type="submission" date="2021-06" db="EMBL/GenBank/DDBJ databases">
        <authorList>
            <person name="Kallberg Y."/>
            <person name="Tangrot J."/>
            <person name="Rosling A."/>
        </authorList>
    </citation>
    <scope>NUCLEOTIDE SEQUENCE [LARGE SCALE GENOMIC DNA]</scope>
    <source>
        <strain evidence="2 3">120-4 pot B 10/14</strain>
    </source>
</reference>
<proteinExistence type="predicted"/>
<feature type="non-terminal residue" evidence="2">
    <location>
        <position position="75"/>
    </location>
</feature>
<sequence>MIVQNEQFKKNQNNYFSNDSNSGTSIVATPMAVAQKDTRIGSKIQQYTESYTKSNNDSKRATSKTMTSKDNLKAI</sequence>
<keyword evidence="3" id="KW-1185">Reference proteome</keyword>
<gene>
    <name evidence="2" type="ORF">GMARGA_LOCUS16413</name>
</gene>
<accession>A0ABN7VAR1</accession>
<dbReference type="Proteomes" id="UP000789901">
    <property type="component" value="Unassembled WGS sequence"/>
</dbReference>
<comment type="caution">
    <text evidence="2">The sequence shown here is derived from an EMBL/GenBank/DDBJ whole genome shotgun (WGS) entry which is preliminary data.</text>
</comment>